<evidence type="ECO:0000313" key="9">
    <source>
        <dbReference type="Proteomes" id="UP000288859"/>
    </source>
</evidence>
<reference evidence="8 9" key="1">
    <citation type="submission" date="2017-03" db="EMBL/GenBank/DDBJ databases">
        <title>Genomes of endolithic fungi from Antarctica.</title>
        <authorList>
            <person name="Coleine C."/>
            <person name="Masonjones S."/>
            <person name="Stajich J.E."/>
        </authorList>
    </citation>
    <scope>NUCLEOTIDE SEQUENCE [LARGE SCALE GENOMIC DNA]</scope>
    <source>
        <strain evidence="8 9">CCFEE 6314</strain>
    </source>
</reference>
<keyword evidence="2" id="KW-0813">Transport</keyword>
<comment type="subcellular location">
    <subcellularLocation>
        <location evidence="1">Membrane</location>
        <topology evidence="1">Multi-pass membrane protein</topology>
    </subcellularLocation>
</comment>
<dbReference type="InterPro" id="IPR053791">
    <property type="entry name" value="MFS_Tri12-like"/>
</dbReference>
<feature type="transmembrane region" description="Helical" evidence="6">
    <location>
        <begin position="529"/>
        <end position="549"/>
    </location>
</feature>
<feature type="transmembrane region" description="Helical" evidence="6">
    <location>
        <begin position="379"/>
        <end position="399"/>
    </location>
</feature>
<evidence type="ECO:0000256" key="5">
    <source>
        <dbReference type="ARBA" id="ARBA00023136"/>
    </source>
</evidence>
<feature type="transmembrane region" description="Helical" evidence="6">
    <location>
        <begin position="137"/>
        <end position="158"/>
    </location>
</feature>
<comment type="caution">
    <text evidence="8">The sequence shown here is derived from an EMBL/GenBank/DDBJ whole genome shotgun (WGS) entry which is preliminary data.</text>
</comment>
<dbReference type="Proteomes" id="UP000288859">
    <property type="component" value="Unassembled WGS sequence"/>
</dbReference>
<dbReference type="EMBL" id="NAJM01000061">
    <property type="protein sequence ID" value="RVX66459.1"/>
    <property type="molecule type" value="Genomic_DNA"/>
</dbReference>
<dbReference type="AlphaFoldDB" id="A0A438MU36"/>
<feature type="transmembrane region" description="Helical" evidence="6">
    <location>
        <begin position="243"/>
        <end position="263"/>
    </location>
</feature>
<keyword evidence="4 6" id="KW-1133">Transmembrane helix</keyword>
<feature type="transmembrane region" description="Helical" evidence="6">
    <location>
        <begin position="405"/>
        <end position="428"/>
    </location>
</feature>
<dbReference type="PANTHER" id="PTHR23501">
    <property type="entry name" value="MAJOR FACILITATOR SUPERFAMILY"/>
    <property type="match status" value="1"/>
</dbReference>
<keyword evidence="5 6" id="KW-0472">Membrane</keyword>
<dbReference type="OrthoDB" id="2587356at2759"/>
<evidence type="ECO:0000256" key="1">
    <source>
        <dbReference type="ARBA" id="ARBA00004141"/>
    </source>
</evidence>
<organism evidence="8 9">
    <name type="scientific">Exophiala mesophila</name>
    <name type="common">Black yeast-like fungus</name>
    <dbReference type="NCBI Taxonomy" id="212818"/>
    <lineage>
        <taxon>Eukaryota</taxon>
        <taxon>Fungi</taxon>
        <taxon>Dikarya</taxon>
        <taxon>Ascomycota</taxon>
        <taxon>Pezizomycotina</taxon>
        <taxon>Eurotiomycetes</taxon>
        <taxon>Chaetothyriomycetidae</taxon>
        <taxon>Chaetothyriales</taxon>
        <taxon>Herpotrichiellaceae</taxon>
        <taxon>Exophiala</taxon>
    </lineage>
</organism>
<gene>
    <name evidence="8" type="ORF">B0A52_09689</name>
</gene>
<dbReference type="InterPro" id="IPR010573">
    <property type="entry name" value="MFS_Str1/Tri12-like"/>
</dbReference>
<feature type="transmembrane region" description="Helical" evidence="6">
    <location>
        <begin position="354"/>
        <end position="372"/>
    </location>
</feature>
<evidence type="ECO:0000259" key="7">
    <source>
        <dbReference type="PROSITE" id="PS50850"/>
    </source>
</evidence>
<feature type="transmembrane region" description="Helical" evidence="6">
    <location>
        <begin position="199"/>
        <end position="222"/>
    </location>
</feature>
<protein>
    <recommendedName>
        <fullName evidence="7">Major facilitator superfamily (MFS) profile domain-containing protein</fullName>
    </recommendedName>
</protein>
<proteinExistence type="predicted"/>
<name>A0A438MU36_EXOME</name>
<accession>A0A438MU36</accession>
<dbReference type="VEuPathDB" id="FungiDB:PV10_05997"/>
<evidence type="ECO:0000256" key="2">
    <source>
        <dbReference type="ARBA" id="ARBA00022448"/>
    </source>
</evidence>
<dbReference type="CDD" id="cd06179">
    <property type="entry name" value="MFS_TRI12_like"/>
    <property type="match status" value="1"/>
</dbReference>
<evidence type="ECO:0000256" key="6">
    <source>
        <dbReference type="SAM" id="Phobius"/>
    </source>
</evidence>
<feature type="transmembrane region" description="Helical" evidence="6">
    <location>
        <begin position="313"/>
        <end position="334"/>
    </location>
</feature>
<dbReference type="InterPro" id="IPR036259">
    <property type="entry name" value="MFS_trans_sf"/>
</dbReference>
<dbReference type="Gene3D" id="1.20.1250.20">
    <property type="entry name" value="MFS general substrate transporter like domains"/>
    <property type="match status" value="2"/>
</dbReference>
<evidence type="ECO:0000256" key="4">
    <source>
        <dbReference type="ARBA" id="ARBA00022989"/>
    </source>
</evidence>
<dbReference type="GO" id="GO:0022857">
    <property type="term" value="F:transmembrane transporter activity"/>
    <property type="evidence" value="ECO:0007669"/>
    <property type="project" value="InterPro"/>
</dbReference>
<dbReference type="PROSITE" id="PS50850">
    <property type="entry name" value="MFS"/>
    <property type="match status" value="1"/>
</dbReference>
<sequence>MATTKVEDEHVETSSAIDTIQPKGRVGEEVLDSHIHDDHGDPHRAALENANAAVKVTPDTWAAVAIPVSVSIAVELQGSVANVNWMSAGWSLAGSISFAVAGQLSDFFGRNDIIRAAQALLILGHLIGASAQGINQMFAAMAILGAGTGTAFVGFASISELLPNKYRPYGLASCELQLLLTSTFGPLCARALVQNTALGWRWIFIIGEICAIIATTGCAIFYKPPHRVFADRSKTQLFKELDYLGIFLYTAGVTLILLAFGWAGTRYTWSSAAVITPLVIGVVLFSCSFIWGLSGRPARPLFPSRLFKMYREFLLLLMVIFTTGLAHITLGVYVPQEISYTFTTDPIKAGLYNIPNGFAGVVGGVILGAYVHKMKRIPLQLFVGNAVQTIFCGLLALITPDRIPMALVFQLIAGTPFGWLTLICYLTAGLHVAQRDLGLAYGLVGSFRFLGGAVGSTIFNTILRNRVAVDVPNRVTDAISSLDFDTTQVPALIQALGSKNPAQLAEFPADVVQLGAEGLRWGYSDAFSYVWLASIPFGVIACVISFFVVDPSPYFTNHTAVHSRKEAIGKHTEEDVTYAEKRPENK</sequence>
<dbReference type="GO" id="GO:0005886">
    <property type="term" value="C:plasma membrane"/>
    <property type="evidence" value="ECO:0007669"/>
    <property type="project" value="TreeGrafter"/>
</dbReference>
<keyword evidence="3 6" id="KW-0812">Transmembrane</keyword>
<dbReference type="Pfam" id="PF06609">
    <property type="entry name" value="TRI12"/>
    <property type="match status" value="1"/>
</dbReference>
<dbReference type="InterPro" id="IPR020846">
    <property type="entry name" value="MFS_dom"/>
</dbReference>
<feature type="domain" description="Major facilitator superfamily (MFS) profile" evidence="7">
    <location>
        <begin position="45"/>
        <end position="553"/>
    </location>
</feature>
<dbReference type="SUPFAM" id="SSF103473">
    <property type="entry name" value="MFS general substrate transporter"/>
    <property type="match status" value="1"/>
</dbReference>
<evidence type="ECO:0000256" key="3">
    <source>
        <dbReference type="ARBA" id="ARBA00022692"/>
    </source>
</evidence>
<dbReference type="PANTHER" id="PTHR23501:SF195">
    <property type="entry name" value="PEP5"/>
    <property type="match status" value="1"/>
</dbReference>
<evidence type="ECO:0000313" key="8">
    <source>
        <dbReference type="EMBL" id="RVX66459.1"/>
    </source>
</evidence>
<feature type="transmembrane region" description="Helical" evidence="6">
    <location>
        <begin position="440"/>
        <end position="463"/>
    </location>
</feature>
<feature type="transmembrane region" description="Helical" evidence="6">
    <location>
        <begin position="269"/>
        <end position="293"/>
    </location>
</feature>